<dbReference type="RefSeq" id="XP_040761600.1">
    <property type="nucleotide sequence ID" value="XM_040902032.1"/>
</dbReference>
<protein>
    <submittedName>
        <fullName evidence="1">Uncharacterized protein</fullName>
    </submittedName>
</protein>
<evidence type="ECO:0000313" key="1">
    <source>
        <dbReference type="EMBL" id="KZT03860.1"/>
    </source>
</evidence>
<dbReference type="Proteomes" id="UP000076871">
    <property type="component" value="Unassembled WGS sequence"/>
</dbReference>
<dbReference type="InParanoid" id="A0A165D012"/>
<gene>
    <name evidence="1" type="ORF">LAESUDRAFT_327139</name>
</gene>
<accession>A0A165D012</accession>
<sequence>MAIRPLCAHSLELACSNCSSTTSADRLVEVYMDPSHETNVCLLMPMRHHCAEDMEFEPSVLLLLILGGNLWSLRDTDSDCRLGTSCYREKTGRTQIPIFGARGEDEQAMK</sequence>
<evidence type="ECO:0000313" key="2">
    <source>
        <dbReference type="Proteomes" id="UP000076871"/>
    </source>
</evidence>
<organism evidence="1 2">
    <name type="scientific">Laetiporus sulphureus 93-53</name>
    <dbReference type="NCBI Taxonomy" id="1314785"/>
    <lineage>
        <taxon>Eukaryota</taxon>
        <taxon>Fungi</taxon>
        <taxon>Dikarya</taxon>
        <taxon>Basidiomycota</taxon>
        <taxon>Agaricomycotina</taxon>
        <taxon>Agaricomycetes</taxon>
        <taxon>Polyporales</taxon>
        <taxon>Laetiporus</taxon>
    </lineage>
</organism>
<dbReference type="GeneID" id="63819063"/>
<dbReference type="EMBL" id="KV427641">
    <property type="protein sequence ID" value="KZT03860.1"/>
    <property type="molecule type" value="Genomic_DNA"/>
</dbReference>
<proteinExistence type="predicted"/>
<reference evidence="1 2" key="1">
    <citation type="journal article" date="2016" name="Mol. Biol. Evol.">
        <title>Comparative Genomics of Early-Diverging Mushroom-Forming Fungi Provides Insights into the Origins of Lignocellulose Decay Capabilities.</title>
        <authorList>
            <person name="Nagy L.G."/>
            <person name="Riley R."/>
            <person name="Tritt A."/>
            <person name="Adam C."/>
            <person name="Daum C."/>
            <person name="Floudas D."/>
            <person name="Sun H."/>
            <person name="Yadav J.S."/>
            <person name="Pangilinan J."/>
            <person name="Larsson K.H."/>
            <person name="Matsuura K."/>
            <person name="Barry K."/>
            <person name="Labutti K."/>
            <person name="Kuo R."/>
            <person name="Ohm R.A."/>
            <person name="Bhattacharya S.S."/>
            <person name="Shirouzu T."/>
            <person name="Yoshinaga Y."/>
            <person name="Martin F.M."/>
            <person name="Grigoriev I.V."/>
            <person name="Hibbett D.S."/>
        </authorList>
    </citation>
    <scope>NUCLEOTIDE SEQUENCE [LARGE SCALE GENOMIC DNA]</scope>
    <source>
        <strain evidence="1 2">93-53</strain>
    </source>
</reference>
<keyword evidence="2" id="KW-1185">Reference proteome</keyword>
<dbReference type="AlphaFoldDB" id="A0A165D012"/>
<name>A0A165D012_9APHY</name>